<keyword evidence="5" id="KW-0378">Hydrolase</keyword>
<evidence type="ECO:0000256" key="3">
    <source>
        <dbReference type="ARBA" id="ARBA00006171"/>
    </source>
</evidence>
<dbReference type="SFLD" id="SFLDG01129">
    <property type="entry name" value="C1.5:_HAD__Beta-PGM__Phosphata"/>
    <property type="match status" value="1"/>
</dbReference>
<dbReference type="EC" id="3.1.3.18" evidence="4"/>
<comment type="similarity">
    <text evidence="3">Belongs to the HAD-like hydrolase superfamily. CbbY/CbbZ/Gph/YieH family.</text>
</comment>
<dbReference type="Gene3D" id="1.10.150.240">
    <property type="entry name" value="Putative phosphatase, domain 2"/>
    <property type="match status" value="1"/>
</dbReference>
<dbReference type="InterPro" id="IPR036412">
    <property type="entry name" value="HAD-like_sf"/>
</dbReference>
<dbReference type="Proteomes" id="UP000234190">
    <property type="component" value="Unassembled WGS sequence"/>
</dbReference>
<dbReference type="InterPro" id="IPR023214">
    <property type="entry name" value="HAD_sf"/>
</dbReference>
<comment type="pathway">
    <text evidence="2">Organic acid metabolism; glycolate biosynthesis; glycolate from 2-phosphoglycolate: step 1/1.</text>
</comment>
<evidence type="ECO:0000313" key="6">
    <source>
        <dbReference type="Proteomes" id="UP000234190"/>
    </source>
</evidence>
<dbReference type="PANTHER" id="PTHR43434">
    <property type="entry name" value="PHOSPHOGLYCOLATE PHOSPHATASE"/>
    <property type="match status" value="1"/>
</dbReference>
<organism evidence="5 6">
    <name type="scientific">Pollutimonas subterranea</name>
    <dbReference type="NCBI Taxonomy" id="2045210"/>
    <lineage>
        <taxon>Bacteria</taxon>
        <taxon>Pseudomonadati</taxon>
        <taxon>Pseudomonadota</taxon>
        <taxon>Betaproteobacteria</taxon>
        <taxon>Burkholderiales</taxon>
        <taxon>Alcaligenaceae</taxon>
        <taxon>Pollutimonas</taxon>
    </lineage>
</organism>
<evidence type="ECO:0000313" key="5">
    <source>
        <dbReference type="EMBL" id="PLC49815.1"/>
    </source>
</evidence>
<accession>A0A2N4U464</accession>
<dbReference type="SUPFAM" id="SSF56784">
    <property type="entry name" value="HAD-like"/>
    <property type="match status" value="1"/>
</dbReference>
<gene>
    <name evidence="5" type="ORF">CR159_11020</name>
</gene>
<dbReference type="GO" id="GO:0006281">
    <property type="term" value="P:DNA repair"/>
    <property type="evidence" value="ECO:0007669"/>
    <property type="project" value="TreeGrafter"/>
</dbReference>
<dbReference type="EMBL" id="PDNW01000008">
    <property type="protein sequence ID" value="PLC49815.1"/>
    <property type="molecule type" value="Genomic_DNA"/>
</dbReference>
<dbReference type="AlphaFoldDB" id="A0A2N4U464"/>
<dbReference type="InterPro" id="IPR041492">
    <property type="entry name" value="HAD_2"/>
</dbReference>
<dbReference type="GO" id="GO:0005829">
    <property type="term" value="C:cytosol"/>
    <property type="evidence" value="ECO:0007669"/>
    <property type="project" value="TreeGrafter"/>
</dbReference>
<proteinExistence type="inferred from homology"/>
<name>A0A2N4U464_9BURK</name>
<comment type="caution">
    <text evidence="5">The sequence shown here is derived from an EMBL/GenBank/DDBJ whole genome shotgun (WGS) entry which is preliminary data.</text>
</comment>
<dbReference type="GO" id="GO:0008967">
    <property type="term" value="F:phosphoglycolate phosphatase activity"/>
    <property type="evidence" value="ECO:0007669"/>
    <property type="project" value="UniProtKB-EC"/>
</dbReference>
<dbReference type="SFLD" id="SFLDS00003">
    <property type="entry name" value="Haloacid_Dehalogenase"/>
    <property type="match status" value="1"/>
</dbReference>
<dbReference type="Gene3D" id="3.40.50.1000">
    <property type="entry name" value="HAD superfamily/HAD-like"/>
    <property type="match status" value="1"/>
</dbReference>
<evidence type="ECO:0000256" key="1">
    <source>
        <dbReference type="ARBA" id="ARBA00000830"/>
    </source>
</evidence>
<evidence type="ECO:0000256" key="2">
    <source>
        <dbReference type="ARBA" id="ARBA00004818"/>
    </source>
</evidence>
<keyword evidence="6" id="KW-1185">Reference proteome</keyword>
<dbReference type="Pfam" id="PF13419">
    <property type="entry name" value="HAD_2"/>
    <property type="match status" value="1"/>
</dbReference>
<dbReference type="InterPro" id="IPR050155">
    <property type="entry name" value="HAD-like_hydrolase_sf"/>
</dbReference>
<dbReference type="InterPro" id="IPR023198">
    <property type="entry name" value="PGP-like_dom2"/>
</dbReference>
<comment type="catalytic activity">
    <reaction evidence="1">
        <text>2-phosphoglycolate + H2O = glycolate + phosphate</text>
        <dbReference type="Rhea" id="RHEA:14369"/>
        <dbReference type="ChEBI" id="CHEBI:15377"/>
        <dbReference type="ChEBI" id="CHEBI:29805"/>
        <dbReference type="ChEBI" id="CHEBI:43474"/>
        <dbReference type="ChEBI" id="CHEBI:58033"/>
        <dbReference type="EC" id="3.1.3.18"/>
    </reaction>
</comment>
<reference evidence="5 6" key="1">
    <citation type="submission" date="2017-10" db="EMBL/GenBank/DDBJ databases">
        <title>Two draft genome sequences of Pusillimonas sp. strains isolated from a nitrate- and radionuclide-contaminated groundwater in Russia.</title>
        <authorList>
            <person name="Grouzdev D.S."/>
            <person name="Tourova T.P."/>
            <person name="Goeva M.A."/>
            <person name="Babich T.L."/>
            <person name="Sokolova D.S."/>
            <person name="Abdullin R."/>
            <person name="Poltaraus A.B."/>
            <person name="Toshchakov S.V."/>
            <person name="Nazina T.N."/>
        </authorList>
    </citation>
    <scope>NUCLEOTIDE SEQUENCE [LARGE SCALE GENOMIC DNA]</scope>
    <source>
        <strain evidence="5 6">JR1/69-3-13</strain>
    </source>
</reference>
<sequence length="251" mass="27903">MFYELEIGKPFILMSYSIIKMHDMNNQFTPKSIIFDLDGTLLDTWPSLHAAVLSFDPDGRSRLDPEALRRRLSDGIGPMLSLALAQLNRDELGARRDYRLLSEIYEHDWLCTATPFEGSQAMLHELSTAGFRLGLCTNRDPATTAELLGHLGWDEYFAAKVCLGDCENAKPHADPLLKTLSLLACTPADALFVGDSHIDASCAANANVSFVAHLGGYHAHRNDLDPCVMAFTHFWELADWIGQHRPALTES</sequence>
<dbReference type="PANTHER" id="PTHR43434:SF1">
    <property type="entry name" value="PHOSPHOGLYCOLATE PHOSPHATASE"/>
    <property type="match status" value="1"/>
</dbReference>
<protein>
    <recommendedName>
        <fullName evidence="4">phosphoglycolate phosphatase</fullName>
        <ecNumber evidence="4">3.1.3.18</ecNumber>
    </recommendedName>
</protein>
<evidence type="ECO:0000256" key="4">
    <source>
        <dbReference type="ARBA" id="ARBA00013078"/>
    </source>
</evidence>